<feature type="chain" id="PRO_5043647025" evidence="2">
    <location>
        <begin position="23"/>
        <end position="437"/>
    </location>
</feature>
<protein>
    <submittedName>
        <fullName evidence="3">Uncharacterized protein</fullName>
    </submittedName>
</protein>
<evidence type="ECO:0000256" key="2">
    <source>
        <dbReference type="SAM" id="SignalP"/>
    </source>
</evidence>
<dbReference type="EMBL" id="OB660817">
    <property type="protein sequence ID" value="CAD7226392.1"/>
    <property type="molecule type" value="Genomic_DNA"/>
</dbReference>
<reference evidence="3" key="1">
    <citation type="submission" date="2020-11" db="EMBL/GenBank/DDBJ databases">
        <authorList>
            <person name="Tran Van P."/>
        </authorList>
    </citation>
    <scope>NUCLEOTIDE SEQUENCE</scope>
</reference>
<feature type="compositionally biased region" description="Gly residues" evidence="1">
    <location>
        <begin position="294"/>
        <end position="305"/>
    </location>
</feature>
<gene>
    <name evidence="3" type="ORF">CTOB1V02_LOCUS4310</name>
</gene>
<feature type="region of interest" description="Disordered" evidence="1">
    <location>
        <begin position="281"/>
        <end position="314"/>
    </location>
</feature>
<evidence type="ECO:0000256" key="1">
    <source>
        <dbReference type="SAM" id="MobiDB-lite"/>
    </source>
</evidence>
<keyword evidence="2" id="KW-0732">Signal</keyword>
<feature type="compositionally biased region" description="Acidic residues" evidence="1">
    <location>
        <begin position="49"/>
        <end position="59"/>
    </location>
</feature>
<proteinExistence type="predicted"/>
<dbReference type="AlphaFoldDB" id="A0A7R8ZP17"/>
<sequence length="437" mass="48851">MASLRLTLISILLISFGATAHARATVAHSLPAEHRTVLTSRVDIPSTLESDDANSVEEEREQKKTFRNSIESQELPSNVNPRVCGVHIEDHFFQHGSRTSSAGLFTANTTGGTGEKLEEDPEKSYDMTIFSRQQMPQGSSLDPINKLLSPRGRATIPGRRPIWPFRPQRPLLFRPQRAMQRRNFIQPNSVRPRILPRMRRPLLTPRRGRPRAVIPRQRLVTRLPGGNPRRSGGRDGMFVNQGFKTPFKDHFGLRAELIDPNSMDEDFNSIFKSNNLQLGLAPGSQGQSSASGSGSAGEGEGGGYSNGFFNTPEQFHPPGVGEHSNGFFHTPEQFQNPIGTFNMQPQYPAGHFSNEFGSNNHDTFGSNSHNMGSGSGSGYQEPDYGINDPSLDSLPMYHAEQQDVEYHGPYKLRVWKWTDKHGGSHESWVIHRYKKKR</sequence>
<evidence type="ECO:0000313" key="3">
    <source>
        <dbReference type="EMBL" id="CAD7226392.1"/>
    </source>
</evidence>
<feature type="compositionally biased region" description="Low complexity" evidence="1">
    <location>
        <begin position="283"/>
        <end position="293"/>
    </location>
</feature>
<organism evidence="3">
    <name type="scientific">Cyprideis torosa</name>
    <dbReference type="NCBI Taxonomy" id="163714"/>
    <lineage>
        <taxon>Eukaryota</taxon>
        <taxon>Metazoa</taxon>
        <taxon>Ecdysozoa</taxon>
        <taxon>Arthropoda</taxon>
        <taxon>Crustacea</taxon>
        <taxon>Oligostraca</taxon>
        <taxon>Ostracoda</taxon>
        <taxon>Podocopa</taxon>
        <taxon>Podocopida</taxon>
        <taxon>Cytherocopina</taxon>
        <taxon>Cytheroidea</taxon>
        <taxon>Cytherideidae</taxon>
        <taxon>Cyprideis</taxon>
    </lineage>
</organism>
<feature type="signal peptide" evidence="2">
    <location>
        <begin position="1"/>
        <end position="22"/>
    </location>
</feature>
<accession>A0A7R8ZP17</accession>
<feature type="region of interest" description="Disordered" evidence="1">
    <location>
        <begin position="46"/>
        <end position="74"/>
    </location>
</feature>
<name>A0A7R8ZP17_9CRUS</name>